<comment type="caution">
    <text evidence="2">The sequence shown here is derived from an EMBL/GenBank/DDBJ whole genome shotgun (WGS) entry which is preliminary data.</text>
</comment>
<evidence type="ECO:0000313" key="2">
    <source>
        <dbReference type="EMBL" id="KPM06445.1"/>
    </source>
</evidence>
<evidence type="ECO:0000313" key="3">
    <source>
        <dbReference type="Proteomes" id="UP000616769"/>
    </source>
</evidence>
<dbReference type="VEuPathDB" id="VectorBase:SSCA002735"/>
<evidence type="ECO:0000256" key="1">
    <source>
        <dbReference type="SAM" id="MobiDB-lite"/>
    </source>
</evidence>
<dbReference type="AlphaFoldDB" id="A0A132A742"/>
<protein>
    <submittedName>
        <fullName evidence="2">Uncharacterized protein</fullName>
    </submittedName>
</protein>
<feature type="region of interest" description="Disordered" evidence="1">
    <location>
        <begin position="1"/>
        <end position="26"/>
    </location>
</feature>
<organism evidence="2 3">
    <name type="scientific">Sarcoptes scabiei</name>
    <name type="common">Itch mite</name>
    <name type="synonym">Acarus scabiei</name>
    <dbReference type="NCBI Taxonomy" id="52283"/>
    <lineage>
        <taxon>Eukaryota</taxon>
        <taxon>Metazoa</taxon>
        <taxon>Ecdysozoa</taxon>
        <taxon>Arthropoda</taxon>
        <taxon>Chelicerata</taxon>
        <taxon>Arachnida</taxon>
        <taxon>Acari</taxon>
        <taxon>Acariformes</taxon>
        <taxon>Sarcoptiformes</taxon>
        <taxon>Astigmata</taxon>
        <taxon>Psoroptidia</taxon>
        <taxon>Sarcoptoidea</taxon>
        <taxon>Sarcoptidae</taxon>
        <taxon>Sarcoptinae</taxon>
        <taxon>Sarcoptes</taxon>
    </lineage>
</organism>
<proteinExistence type="predicted"/>
<dbReference type="EMBL" id="JXLN01010883">
    <property type="protein sequence ID" value="KPM06445.1"/>
    <property type="molecule type" value="Genomic_DNA"/>
</dbReference>
<dbReference type="Proteomes" id="UP000616769">
    <property type="component" value="Unassembled WGS sequence"/>
</dbReference>
<sequence>MERREETTRSSNGGARTPTTPTSYRKVKFNDESYENEFQQACSSLSNKDIDILPDPDLDNEFFDKNNHHQSERVTKCLRTTPTYKNLNRMFSVV</sequence>
<dbReference type="OrthoDB" id="15567at2759"/>
<name>A0A132A742_SARSC</name>
<reference evidence="2 3" key="1">
    <citation type="journal article" date="2015" name="Parasit. Vectors">
        <title>Draft genome of the scabies mite.</title>
        <authorList>
            <person name="Rider S.D.Jr."/>
            <person name="Morgan M.S."/>
            <person name="Arlian L.G."/>
        </authorList>
    </citation>
    <scope>NUCLEOTIDE SEQUENCE [LARGE SCALE GENOMIC DNA]</scope>
    <source>
        <strain evidence="2">Arlian Lab</strain>
    </source>
</reference>
<accession>A0A132A742</accession>
<gene>
    <name evidence="2" type="ORF">QR98_0049210</name>
</gene>
<feature type="compositionally biased region" description="Polar residues" evidence="1">
    <location>
        <begin position="9"/>
        <end position="23"/>
    </location>
</feature>